<dbReference type="Gene3D" id="3.40.50.10140">
    <property type="entry name" value="Toll/interleukin-1 receptor homology (TIR) domain"/>
    <property type="match status" value="1"/>
</dbReference>
<dbReference type="InterPro" id="IPR000157">
    <property type="entry name" value="TIR_dom"/>
</dbReference>
<gene>
    <name evidence="3" type="ORF">GSLYS_00008301001</name>
</gene>
<dbReference type="SMART" id="SM00567">
    <property type="entry name" value="EZ_HEAT"/>
    <property type="match status" value="3"/>
</dbReference>
<dbReference type="PANTHER" id="PTHR12697:SF29">
    <property type="entry name" value="TIR DOMAIN-CONTAINING PROTEIN"/>
    <property type="match status" value="1"/>
</dbReference>
<sequence length="496" mass="55753">MYKHGDGSSASSAAPNAFRSHLKLISSPVTLHPNNILSPTKEEPVSTAESDSRSKTKDEPLTDNKITQSRSQLKEKPAKDLMISYSHADHEIMLKVRENLEKHGISVWVDVSGLSAGVDFLSKIGEAIIECKLFLSLLSSSSVKSKYCQDELALAYVSNRAIFPVALDDPVSLYPLMTTGMKLQLAAYEWSMLGKDSDKFNDNFSQVIALLKAELQRQDMEASRPSDITDQKPLVKNESRRKLNKRNTKVDFTSMEGLELLGPEEYWEKNFLLSENIPWSEFVQHFKTDFQEGLNKILKPEEQDWLFTVLKSEMEADENFVLQKLNFLTFCKVEGEYCPIWQRVKDQASESWSIKEVFDMNSSVRVDAIENLGKFRSPAVIDALCDLLSDQDANARAVAAISLARTNATDPVTAKSLMKILNDKDRLVREAGCLALGHLRVKQAVNKLLKLWRNDVISHVREAASVALNQIGGPEVEKAMRVTKVLADEIRQLTRS</sequence>
<keyword evidence="4" id="KW-1185">Reference proteome</keyword>
<dbReference type="AlphaFoldDB" id="A0AAV2HPS8"/>
<dbReference type="GO" id="GO:0016491">
    <property type="term" value="F:oxidoreductase activity"/>
    <property type="evidence" value="ECO:0007669"/>
    <property type="project" value="TreeGrafter"/>
</dbReference>
<comment type="caution">
    <text evidence="3">The sequence shown here is derived from an EMBL/GenBank/DDBJ whole genome shotgun (WGS) entry which is preliminary data.</text>
</comment>
<evidence type="ECO:0000313" key="3">
    <source>
        <dbReference type="EMBL" id="CAL1534341.1"/>
    </source>
</evidence>
<feature type="region of interest" description="Disordered" evidence="1">
    <location>
        <begin position="33"/>
        <end position="77"/>
    </location>
</feature>
<feature type="domain" description="TIR" evidence="2">
    <location>
        <begin position="77"/>
        <end position="208"/>
    </location>
</feature>
<dbReference type="Pfam" id="PF13646">
    <property type="entry name" value="HEAT_2"/>
    <property type="match status" value="1"/>
</dbReference>
<dbReference type="InterPro" id="IPR035897">
    <property type="entry name" value="Toll_tir_struct_dom_sf"/>
</dbReference>
<dbReference type="SUPFAM" id="SSF52200">
    <property type="entry name" value="Toll/Interleukin receptor TIR domain"/>
    <property type="match status" value="1"/>
</dbReference>
<protein>
    <recommendedName>
        <fullName evidence="2">TIR domain-containing protein</fullName>
    </recommendedName>
</protein>
<feature type="compositionally biased region" description="Basic and acidic residues" evidence="1">
    <location>
        <begin position="40"/>
        <end position="62"/>
    </location>
</feature>
<evidence type="ECO:0000256" key="1">
    <source>
        <dbReference type="SAM" id="MobiDB-lite"/>
    </source>
</evidence>
<dbReference type="Pfam" id="PF13676">
    <property type="entry name" value="TIR_2"/>
    <property type="match status" value="1"/>
</dbReference>
<dbReference type="SMART" id="SM00255">
    <property type="entry name" value="TIR"/>
    <property type="match status" value="1"/>
</dbReference>
<name>A0AAV2HPS8_LYMST</name>
<proteinExistence type="predicted"/>
<accession>A0AAV2HPS8</accession>
<dbReference type="InterPro" id="IPR004155">
    <property type="entry name" value="PBS_lyase_HEAT"/>
</dbReference>
<dbReference type="InterPro" id="IPR016024">
    <property type="entry name" value="ARM-type_fold"/>
</dbReference>
<evidence type="ECO:0000313" key="4">
    <source>
        <dbReference type="Proteomes" id="UP001497497"/>
    </source>
</evidence>
<organism evidence="3 4">
    <name type="scientific">Lymnaea stagnalis</name>
    <name type="common">Great pond snail</name>
    <name type="synonym">Helix stagnalis</name>
    <dbReference type="NCBI Taxonomy" id="6523"/>
    <lineage>
        <taxon>Eukaryota</taxon>
        <taxon>Metazoa</taxon>
        <taxon>Spiralia</taxon>
        <taxon>Lophotrochozoa</taxon>
        <taxon>Mollusca</taxon>
        <taxon>Gastropoda</taxon>
        <taxon>Heterobranchia</taxon>
        <taxon>Euthyneura</taxon>
        <taxon>Panpulmonata</taxon>
        <taxon>Hygrophila</taxon>
        <taxon>Lymnaeoidea</taxon>
        <taxon>Lymnaeidae</taxon>
        <taxon>Lymnaea</taxon>
    </lineage>
</organism>
<dbReference type="InterPro" id="IPR011989">
    <property type="entry name" value="ARM-like"/>
</dbReference>
<dbReference type="EMBL" id="CAXITT010000168">
    <property type="protein sequence ID" value="CAL1534341.1"/>
    <property type="molecule type" value="Genomic_DNA"/>
</dbReference>
<dbReference type="GO" id="GO:0007165">
    <property type="term" value="P:signal transduction"/>
    <property type="evidence" value="ECO:0007669"/>
    <property type="project" value="InterPro"/>
</dbReference>
<dbReference type="Gene3D" id="1.25.10.10">
    <property type="entry name" value="Leucine-rich Repeat Variant"/>
    <property type="match status" value="1"/>
</dbReference>
<reference evidence="3 4" key="1">
    <citation type="submission" date="2024-04" db="EMBL/GenBank/DDBJ databases">
        <authorList>
            <consortium name="Genoscope - CEA"/>
            <person name="William W."/>
        </authorList>
    </citation>
    <scope>NUCLEOTIDE SEQUENCE [LARGE SCALE GENOMIC DNA]</scope>
</reference>
<dbReference type="Proteomes" id="UP001497497">
    <property type="component" value="Unassembled WGS sequence"/>
</dbReference>
<evidence type="ECO:0000259" key="2">
    <source>
        <dbReference type="PROSITE" id="PS50104"/>
    </source>
</evidence>
<dbReference type="SUPFAM" id="SSF48371">
    <property type="entry name" value="ARM repeat"/>
    <property type="match status" value="1"/>
</dbReference>
<dbReference type="PANTHER" id="PTHR12697">
    <property type="entry name" value="PBS LYASE HEAT-LIKE PROTEIN"/>
    <property type="match status" value="1"/>
</dbReference>
<dbReference type="PROSITE" id="PS50104">
    <property type="entry name" value="TIR"/>
    <property type="match status" value="1"/>
</dbReference>